<protein>
    <submittedName>
        <fullName evidence="2">Uncharacterized protein</fullName>
    </submittedName>
</protein>
<feature type="compositionally biased region" description="Polar residues" evidence="1">
    <location>
        <begin position="276"/>
        <end position="285"/>
    </location>
</feature>
<evidence type="ECO:0000313" key="3">
    <source>
        <dbReference type="Proteomes" id="UP000030669"/>
    </source>
</evidence>
<dbReference type="RefSeq" id="XP_007865592.1">
    <property type="nucleotide sequence ID" value="XM_007867401.1"/>
</dbReference>
<feature type="compositionally biased region" description="Polar residues" evidence="1">
    <location>
        <begin position="24"/>
        <end position="33"/>
    </location>
</feature>
<dbReference type="KEGG" id="gtr:GLOTRDRAFT_128736"/>
<dbReference type="HOGENOM" id="CLU_667401_0_0_1"/>
<dbReference type="EMBL" id="KB469301">
    <property type="protein sequence ID" value="EPQ55505.1"/>
    <property type="molecule type" value="Genomic_DNA"/>
</dbReference>
<name>S7RM80_GLOTA</name>
<feature type="compositionally biased region" description="Polar residues" evidence="1">
    <location>
        <begin position="377"/>
        <end position="387"/>
    </location>
</feature>
<dbReference type="OMA" id="PTLYFKH"/>
<dbReference type="GeneID" id="19301777"/>
<feature type="region of interest" description="Disordered" evidence="1">
    <location>
        <begin position="1"/>
        <end position="84"/>
    </location>
</feature>
<organism evidence="2 3">
    <name type="scientific">Gloeophyllum trabeum (strain ATCC 11539 / FP-39264 / Madison 617)</name>
    <name type="common">Brown rot fungus</name>
    <dbReference type="NCBI Taxonomy" id="670483"/>
    <lineage>
        <taxon>Eukaryota</taxon>
        <taxon>Fungi</taxon>
        <taxon>Dikarya</taxon>
        <taxon>Basidiomycota</taxon>
        <taxon>Agaricomycotina</taxon>
        <taxon>Agaricomycetes</taxon>
        <taxon>Gloeophyllales</taxon>
        <taxon>Gloeophyllaceae</taxon>
        <taxon>Gloeophyllum</taxon>
    </lineage>
</organism>
<reference evidence="2 3" key="1">
    <citation type="journal article" date="2012" name="Science">
        <title>The Paleozoic origin of enzymatic lignin decomposition reconstructed from 31 fungal genomes.</title>
        <authorList>
            <person name="Floudas D."/>
            <person name="Binder M."/>
            <person name="Riley R."/>
            <person name="Barry K."/>
            <person name="Blanchette R.A."/>
            <person name="Henrissat B."/>
            <person name="Martinez A.T."/>
            <person name="Otillar R."/>
            <person name="Spatafora J.W."/>
            <person name="Yadav J.S."/>
            <person name="Aerts A."/>
            <person name="Benoit I."/>
            <person name="Boyd A."/>
            <person name="Carlson A."/>
            <person name="Copeland A."/>
            <person name="Coutinho P.M."/>
            <person name="de Vries R.P."/>
            <person name="Ferreira P."/>
            <person name="Findley K."/>
            <person name="Foster B."/>
            <person name="Gaskell J."/>
            <person name="Glotzer D."/>
            <person name="Gorecki P."/>
            <person name="Heitman J."/>
            <person name="Hesse C."/>
            <person name="Hori C."/>
            <person name="Igarashi K."/>
            <person name="Jurgens J.A."/>
            <person name="Kallen N."/>
            <person name="Kersten P."/>
            <person name="Kohler A."/>
            <person name="Kuees U."/>
            <person name="Kumar T.K.A."/>
            <person name="Kuo A."/>
            <person name="LaButti K."/>
            <person name="Larrondo L.F."/>
            <person name="Lindquist E."/>
            <person name="Ling A."/>
            <person name="Lombard V."/>
            <person name="Lucas S."/>
            <person name="Lundell T."/>
            <person name="Martin R."/>
            <person name="McLaughlin D.J."/>
            <person name="Morgenstern I."/>
            <person name="Morin E."/>
            <person name="Murat C."/>
            <person name="Nagy L.G."/>
            <person name="Nolan M."/>
            <person name="Ohm R.A."/>
            <person name="Patyshakuliyeva A."/>
            <person name="Rokas A."/>
            <person name="Ruiz-Duenas F.J."/>
            <person name="Sabat G."/>
            <person name="Salamov A."/>
            <person name="Samejima M."/>
            <person name="Schmutz J."/>
            <person name="Slot J.C."/>
            <person name="St John F."/>
            <person name="Stenlid J."/>
            <person name="Sun H."/>
            <person name="Sun S."/>
            <person name="Syed K."/>
            <person name="Tsang A."/>
            <person name="Wiebenga A."/>
            <person name="Young D."/>
            <person name="Pisabarro A."/>
            <person name="Eastwood D.C."/>
            <person name="Martin F."/>
            <person name="Cullen D."/>
            <person name="Grigoriev I.V."/>
            <person name="Hibbett D.S."/>
        </authorList>
    </citation>
    <scope>NUCLEOTIDE SEQUENCE [LARGE SCALE GENOMIC DNA]</scope>
    <source>
        <strain evidence="2 3">ATCC 11539</strain>
    </source>
</reference>
<dbReference type="Proteomes" id="UP000030669">
    <property type="component" value="Unassembled WGS sequence"/>
</dbReference>
<evidence type="ECO:0000313" key="2">
    <source>
        <dbReference type="EMBL" id="EPQ55505.1"/>
    </source>
</evidence>
<dbReference type="AlphaFoldDB" id="S7RM80"/>
<gene>
    <name evidence="2" type="ORF">GLOTRDRAFT_128736</name>
</gene>
<feature type="region of interest" description="Disordered" evidence="1">
    <location>
        <begin position="97"/>
        <end position="148"/>
    </location>
</feature>
<keyword evidence="3" id="KW-1185">Reference proteome</keyword>
<evidence type="ECO:0000256" key="1">
    <source>
        <dbReference type="SAM" id="MobiDB-lite"/>
    </source>
</evidence>
<feature type="region of interest" description="Disordered" evidence="1">
    <location>
        <begin position="376"/>
        <end position="412"/>
    </location>
</feature>
<proteinExistence type="predicted"/>
<sequence>MSMHLRRTHDLLTSQPPRHPDPSALSQYESFPSPSDYARFRRQPLPLGASHPLSVTPAPLSIQPAHAHASVSSHPSRPPVRPSPLLVLASHSMVPSGPFSVRSEPARAPPDQSRYGPVRAISSSSAPLHRECPLWPSPSPEEETAPTTASISTFLRLHTLESRQPTEEAAATTTSAGWGSSCRFLSVQPPRTGLPACICASPVPAPDTNPNSRNLRLSRAVLASLRPRGRISIPVRSLVPTLYPYCVSQLPQPDACPVRPVYLCRRYACLSALVSSRPSTPTSHLRTPDGAPTPRLESPRLCTPREGAAHAVPRRLFAEGGARPALILLRTRTALLPCVFPPPHALSSPPRDPAATIPRACLSPIARALVPPADILQPQSQPSTCSGAGTRRLARSSEDGGHGSMAVPAAVF</sequence>
<feature type="compositionally biased region" description="Low complexity" evidence="1">
    <location>
        <begin position="64"/>
        <end position="75"/>
    </location>
</feature>
<accession>S7RM80</accession>
<feature type="region of interest" description="Disordered" evidence="1">
    <location>
        <begin position="276"/>
        <end position="301"/>
    </location>
</feature>